<dbReference type="GO" id="GO:0008650">
    <property type="term" value="F:rRNA (uridine-2'-O-)-methyltransferase activity"/>
    <property type="evidence" value="ECO:0007669"/>
    <property type="project" value="UniProtKB-UniRule"/>
</dbReference>
<evidence type="ECO:0000259" key="7">
    <source>
        <dbReference type="Pfam" id="PF01728"/>
    </source>
</evidence>
<evidence type="ECO:0000256" key="6">
    <source>
        <dbReference type="PIRSR" id="PIRSR005461-1"/>
    </source>
</evidence>
<dbReference type="EMBL" id="KF901278">
    <property type="protein sequence ID" value="AIF24971.1"/>
    <property type="molecule type" value="Genomic_DNA"/>
</dbReference>
<comment type="subcellular location">
    <subcellularLocation>
        <location evidence="5">Cytoplasm</location>
    </subcellularLocation>
</comment>
<name>A0A075I8I9_9EURY</name>
<feature type="binding site" evidence="5">
    <location>
        <position position="91"/>
    </location>
    <ligand>
        <name>S-adenosyl-L-methionine</name>
        <dbReference type="ChEBI" id="CHEBI:59789"/>
    </ligand>
</feature>
<proteinExistence type="inferred from homology"/>
<evidence type="ECO:0000256" key="4">
    <source>
        <dbReference type="ARBA" id="ARBA00022691"/>
    </source>
</evidence>
<feature type="domain" description="Ribosomal RNA methyltransferase FtsJ" evidence="7">
    <location>
        <begin position="23"/>
        <end position="199"/>
    </location>
</feature>
<dbReference type="Pfam" id="PF01728">
    <property type="entry name" value="FtsJ"/>
    <property type="match status" value="1"/>
</dbReference>
<dbReference type="Gene3D" id="3.40.50.150">
    <property type="entry name" value="Vaccinia Virus protein VP39"/>
    <property type="match status" value="1"/>
</dbReference>
<dbReference type="EC" id="2.1.1.166" evidence="5"/>
<dbReference type="PANTHER" id="PTHR10920:SF13">
    <property type="entry name" value="PRE-RRNA 2'-O-RIBOSE RNA METHYLTRANSFERASE FTSJ3"/>
    <property type="match status" value="1"/>
</dbReference>
<evidence type="ECO:0000313" key="8">
    <source>
        <dbReference type="EMBL" id="AIF24971.1"/>
    </source>
</evidence>
<keyword evidence="1 5" id="KW-0698">rRNA processing</keyword>
<keyword evidence="5" id="KW-0963">Cytoplasm</keyword>
<sequence length="249" mass="27770">MSKRWYQDNRRDAWRRIARSKGYRTRSAYKLKQIQERFGILRKADVVLDVGCHPGGWTQVAVEEVGEDGLVIGVDLLATSPVEGARIIIGDVTEERTMGQIRDALGEREINVVVSDISPKLTGRYDTDQTISLELSTLVLDASMEFIPSGGSFVTKIFQGTGIEGLIDAAKDRFSNVQRYSPTASRSASSETYLICQNRLPKPRARAQGKSALEQVQLHLSDLGVVVEEEVDEVETKVGFKRLRKREEG</sequence>
<comment type="similarity">
    <text evidence="5">Belongs to the class I-like SAM-binding methyltransferase superfamily. RNA methyltransferase RlmE family.</text>
</comment>
<feature type="binding site" evidence="5">
    <location>
        <position position="55"/>
    </location>
    <ligand>
        <name>S-adenosyl-L-methionine</name>
        <dbReference type="ChEBI" id="CHEBI:59789"/>
    </ligand>
</feature>
<dbReference type="AlphaFoldDB" id="A0A075I8I9"/>
<feature type="binding site" evidence="5">
    <location>
        <position position="116"/>
    </location>
    <ligand>
        <name>S-adenosyl-L-methionine</name>
        <dbReference type="ChEBI" id="CHEBI:59789"/>
    </ligand>
</feature>
<keyword evidence="3 5" id="KW-0808">Transferase</keyword>
<evidence type="ECO:0000256" key="3">
    <source>
        <dbReference type="ARBA" id="ARBA00022679"/>
    </source>
</evidence>
<dbReference type="GO" id="GO:0005737">
    <property type="term" value="C:cytoplasm"/>
    <property type="evidence" value="ECO:0007669"/>
    <property type="project" value="UniProtKB-SubCell"/>
</dbReference>
<dbReference type="InterPro" id="IPR002877">
    <property type="entry name" value="RNA_MeTrfase_FtsJ_dom"/>
</dbReference>
<comment type="catalytic activity">
    <reaction evidence="5">
        <text>uridine(2552) in 23S rRNA + S-adenosyl-L-methionine = 2'-O-methyluridine(2552) in 23S rRNA + S-adenosyl-L-homocysteine + H(+)</text>
        <dbReference type="Rhea" id="RHEA:42720"/>
        <dbReference type="Rhea" id="RHEA-COMP:10202"/>
        <dbReference type="Rhea" id="RHEA-COMP:10203"/>
        <dbReference type="ChEBI" id="CHEBI:15378"/>
        <dbReference type="ChEBI" id="CHEBI:57856"/>
        <dbReference type="ChEBI" id="CHEBI:59789"/>
        <dbReference type="ChEBI" id="CHEBI:65315"/>
        <dbReference type="ChEBI" id="CHEBI:74478"/>
        <dbReference type="EC" id="2.1.1.166"/>
    </reaction>
</comment>
<feature type="binding site" evidence="5">
    <location>
        <position position="75"/>
    </location>
    <ligand>
        <name>S-adenosyl-L-methionine</name>
        <dbReference type="ChEBI" id="CHEBI:59789"/>
    </ligand>
</feature>
<dbReference type="InterPro" id="IPR015507">
    <property type="entry name" value="rRNA-MeTfrase_E"/>
</dbReference>
<comment type="function">
    <text evidence="5">Specifically methylates the uridine in position 2552 of 23S rRNA at the 2'-O position of the ribose in the fully assembled 50S ribosomal subunit.</text>
</comment>
<evidence type="ECO:0000256" key="5">
    <source>
        <dbReference type="HAMAP-Rule" id="MF_01547"/>
    </source>
</evidence>
<dbReference type="HAMAP" id="MF_01547">
    <property type="entry name" value="RNA_methyltr_E"/>
    <property type="match status" value="1"/>
</dbReference>
<dbReference type="PIRSF" id="PIRSF005461">
    <property type="entry name" value="23S_rRNA_mtase"/>
    <property type="match status" value="1"/>
</dbReference>
<protein>
    <recommendedName>
        <fullName evidence="5">Ribosomal RNA large subunit methyltransferase E</fullName>
        <ecNumber evidence="5">2.1.1.166</ecNumber>
    </recommendedName>
    <alternativeName>
        <fullName evidence="5">23S rRNA Um2552 methyltransferase</fullName>
    </alternativeName>
    <alternativeName>
        <fullName evidence="5">rRNA (uridine-2'-O-)-methyltransferase</fullName>
    </alternativeName>
</protein>
<feature type="active site" description="Proton acceptor" evidence="5 6">
    <location>
        <position position="156"/>
    </location>
</feature>
<reference evidence="8" key="1">
    <citation type="journal article" date="2014" name="Genome Biol. Evol.">
        <title>Pangenome evidence for extensive interdomain horizontal transfer affecting lineage core and shell genes in uncultured planktonic thaumarchaeota and euryarchaeota.</title>
        <authorList>
            <person name="Deschamps P."/>
            <person name="Zivanovic Y."/>
            <person name="Moreira D."/>
            <person name="Rodriguez-Valera F."/>
            <person name="Lopez-Garcia P."/>
        </authorList>
    </citation>
    <scope>NUCLEOTIDE SEQUENCE</scope>
</reference>
<dbReference type="PANTHER" id="PTHR10920">
    <property type="entry name" value="RIBOSOMAL RNA METHYLTRANSFERASE"/>
    <property type="match status" value="1"/>
</dbReference>
<evidence type="ECO:0000256" key="1">
    <source>
        <dbReference type="ARBA" id="ARBA00022552"/>
    </source>
</evidence>
<accession>A0A075I8I9</accession>
<keyword evidence="2 5" id="KW-0489">Methyltransferase</keyword>
<feature type="binding site" evidence="5">
    <location>
        <position position="57"/>
    </location>
    <ligand>
        <name>S-adenosyl-L-methionine</name>
        <dbReference type="ChEBI" id="CHEBI:59789"/>
    </ligand>
</feature>
<gene>
    <name evidence="8" type="primary">ftsJ</name>
    <name evidence="5 8" type="synonym">rlmE</name>
    <name evidence="8" type="synonym">rrmJ</name>
</gene>
<organism evidence="8">
    <name type="scientific">uncultured marine group II/III euryarchaeote SAT1000_42_F11</name>
    <dbReference type="NCBI Taxonomy" id="1456584"/>
    <lineage>
        <taxon>Archaea</taxon>
        <taxon>Methanobacteriati</taxon>
        <taxon>Methanobacteriota</taxon>
        <taxon>environmental samples</taxon>
    </lineage>
</organism>
<dbReference type="InterPro" id="IPR029063">
    <property type="entry name" value="SAM-dependent_MTases_sf"/>
</dbReference>
<dbReference type="SUPFAM" id="SSF53335">
    <property type="entry name" value="S-adenosyl-L-methionine-dependent methyltransferases"/>
    <property type="match status" value="1"/>
</dbReference>
<evidence type="ECO:0000256" key="2">
    <source>
        <dbReference type="ARBA" id="ARBA00022603"/>
    </source>
</evidence>
<dbReference type="InterPro" id="IPR050082">
    <property type="entry name" value="RNA_methyltr_RlmE"/>
</dbReference>
<keyword evidence="4 5" id="KW-0949">S-adenosyl-L-methionine</keyword>